<dbReference type="Proteomes" id="UP001139408">
    <property type="component" value="Unassembled WGS sequence"/>
</dbReference>
<dbReference type="AlphaFoldDB" id="A0A9X2CCA0"/>
<dbReference type="Pfam" id="PF08856">
    <property type="entry name" value="DUF1826"/>
    <property type="match status" value="1"/>
</dbReference>
<evidence type="ECO:0000313" key="2">
    <source>
        <dbReference type="Proteomes" id="UP001139408"/>
    </source>
</evidence>
<reference evidence="1" key="1">
    <citation type="submission" date="2022-01" db="EMBL/GenBank/DDBJ databases">
        <title>Whole genome-based taxonomy of the Shewanellaceae.</title>
        <authorList>
            <person name="Martin-Rodriguez A.J."/>
        </authorList>
    </citation>
    <scope>NUCLEOTIDE SEQUENCE</scope>
    <source>
        <strain evidence="1">DSM 23803</strain>
    </source>
</reference>
<protein>
    <submittedName>
        <fullName evidence="1">DUF1826 domain-containing protein</fullName>
    </submittedName>
</protein>
<dbReference type="InterPro" id="IPR014955">
    <property type="entry name" value="DUF1826"/>
</dbReference>
<dbReference type="RefSeq" id="WP_188927039.1">
    <property type="nucleotide sequence ID" value="NZ_BMQI01000072.1"/>
</dbReference>
<sequence>MLASVETLNEDNTMIRQPVSGESVDVFPAIYQQQTNIAIWHREMPEQLTSAVDELLKTSIKKQVILKVSEQDVHQQLYEAFEQTNAVAVLADDIAQLVAMFCCLFGVEHAGLRLTVLEHAMCPRFHVDRIPCRLITTYQGAATQWLQHDGLNRTKLGAGNQGLPDEQSGLMPDGSQIQQLNSGDVALLKGEMWDEQQGAGLVHRSPPLADGESRLLLTLDFIQ</sequence>
<comment type="caution">
    <text evidence="1">The sequence shown here is derived from an EMBL/GenBank/DDBJ whole genome shotgun (WGS) entry which is preliminary data.</text>
</comment>
<name>A0A9X2CCA0_9GAMM</name>
<organism evidence="1 2">
    <name type="scientific">Shewanella algicola</name>
    <dbReference type="NCBI Taxonomy" id="640633"/>
    <lineage>
        <taxon>Bacteria</taxon>
        <taxon>Pseudomonadati</taxon>
        <taxon>Pseudomonadota</taxon>
        <taxon>Gammaproteobacteria</taxon>
        <taxon>Alteromonadales</taxon>
        <taxon>Shewanellaceae</taxon>
        <taxon>Shewanella</taxon>
    </lineage>
</organism>
<keyword evidence="2" id="KW-1185">Reference proteome</keyword>
<dbReference type="EMBL" id="JAKILJ010000072">
    <property type="protein sequence ID" value="MCL1107619.1"/>
    <property type="molecule type" value="Genomic_DNA"/>
</dbReference>
<gene>
    <name evidence="1" type="ORF">L2749_20640</name>
</gene>
<accession>A0A9X2CCA0</accession>
<evidence type="ECO:0000313" key="1">
    <source>
        <dbReference type="EMBL" id="MCL1107619.1"/>
    </source>
</evidence>
<proteinExistence type="predicted"/>